<dbReference type="Pfam" id="PF00561">
    <property type="entry name" value="Abhydrolase_1"/>
    <property type="match status" value="1"/>
</dbReference>
<name>A0ABY7KP17_9ACTN</name>
<dbReference type="InterPro" id="IPR051601">
    <property type="entry name" value="Serine_prot/Carboxylest_S33"/>
</dbReference>
<comment type="similarity">
    <text evidence="1">Belongs to the peptidase S33 family.</text>
</comment>
<evidence type="ECO:0000256" key="2">
    <source>
        <dbReference type="ARBA" id="ARBA00022729"/>
    </source>
</evidence>
<keyword evidence="8" id="KW-1185">Reference proteome</keyword>
<sequence>MRKRAAVLCGAAVVLAGSFTAVPAEASAPHSAPKLSWKNCGTTTYPTLQCASLKVPLDHANPHGRKITLALSRVPHTATKFQGPLLVNPGGPGGSGLTLAGFVANTLPKEVAAQYDVIGFDPRGVGKSKPALDCKPGYFNPVRPDSVPSTPAIERANLQRARSFARACRDKHADLLPYINTISAVQDMDAIRQAVGNKRINYFGYSYGTYLGAVYAKLFPQRVRRLVLDSVVDPTGVWYEDNLAQDYAFNDRHLAFMAWVAKHHATYKLGTDPARIEEKWYAMRAALAKKPAGGKVGAAELEDTFLPGGYYNGYWPYLAEAFAAYVGDKNTDPLVEAYEDFAAVDAAGDNGYSVYTSVQCRDADWPRDWGQWRQDNWAVYRKAPFMTWSNAWYNAPCAFWPTDTLDPVNVANHELPPTLLLQATGDAATPYHGAVTVHRMLKGSSLVVEQGGQNHGISLSGNACLDKHLAQYLTDGTVPRSGGEVDAVCDALPDPKPPTATSSPSSRGATLHGLLGFRG</sequence>
<gene>
    <name evidence="7" type="ORF">STRCI_006611</name>
</gene>
<accession>A0ABY7KP17</accession>
<evidence type="ECO:0000313" key="8">
    <source>
        <dbReference type="Proteomes" id="UP001164439"/>
    </source>
</evidence>
<evidence type="ECO:0000256" key="4">
    <source>
        <dbReference type="SAM" id="MobiDB-lite"/>
    </source>
</evidence>
<evidence type="ECO:0000313" key="7">
    <source>
        <dbReference type="EMBL" id="WAZ25137.1"/>
    </source>
</evidence>
<dbReference type="PANTHER" id="PTHR43248">
    <property type="entry name" value="2-SUCCINYL-6-HYDROXY-2,4-CYCLOHEXADIENE-1-CARBOXYLATE SYNTHASE"/>
    <property type="match status" value="1"/>
</dbReference>
<dbReference type="RefSeq" id="WP_269662621.1">
    <property type="nucleotide sequence ID" value="NZ_CP114413.1"/>
</dbReference>
<evidence type="ECO:0000256" key="3">
    <source>
        <dbReference type="ARBA" id="ARBA00022801"/>
    </source>
</evidence>
<dbReference type="GO" id="GO:0016787">
    <property type="term" value="F:hydrolase activity"/>
    <property type="evidence" value="ECO:0007669"/>
    <property type="project" value="UniProtKB-KW"/>
</dbReference>
<dbReference type="EMBL" id="CP114413">
    <property type="protein sequence ID" value="WAZ25137.1"/>
    <property type="molecule type" value="Genomic_DNA"/>
</dbReference>
<feature type="chain" id="PRO_5045819046" evidence="5">
    <location>
        <begin position="27"/>
        <end position="519"/>
    </location>
</feature>
<dbReference type="InterPro" id="IPR029058">
    <property type="entry name" value="AB_hydrolase_fold"/>
</dbReference>
<dbReference type="Proteomes" id="UP001164439">
    <property type="component" value="Chromosome"/>
</dbReference>
<dbReference type="SUPFAM" id="SSF53474">
    <property type="entry name" value="alpha/beta-Hydrolases"/>
    <property type="match status" value="1"/>
</dbReference>
<keyword evidence="2 5" id="KW-0732">Signal</keyword>
<reference evidence="7" key="1">
    <citation type="submission" date="2022-12" db="EMBL/GenBank/DDBJ databases">
        <authorList>
            <person name="Ruckert C."/>
            <person name="Busche T."/>
            <person name="Kalinowski J."/>
            <person name="Wittmann C."/>
        </authorList>
    </citation>
    <scope>NUCLEOTIDE SEQUENCE</scope>
    <source>
        <strain evidence="7">DSM 40467</strain>
    </source>
</reference>
<proteinExistence type="inferred from homology"/>
<evidence type="ECO:0000259" key="6">
    <source>
        <dbReference type="Pfam" id="PF00561"/>
    </source>
</evidence>
<dbReference type="PANTHER" id="PTHR43248:SF29">
    <property type="entry name" value="TRIPEPTIDYL AMINOPEPTIDASE"/>
    <property type="match status" value="1"/>
</dbReference>
<keyword evidence="3 7" id="KW-0378">Hydrolase</keyword>
<protein>
    <submittedName>
        <fullName evidence="7">Alpha/beta hydrolase</fullName>
    </submittedName>
</protein>
<feature type="signal peptide" evidence="5">
    <location>
        <begin position="1"/>
        <end position="26"/>
    </location>
</feature>
<dbReference type="Gene3D" id="3.40.50.1820">
    <property type="entry name" value="alpha/beta hydrolase"/>
    <property type="match status" value="1"/>
</dbReference>
<organism evidence="7 8">
    <name type="scientific">Streptomyces cinnabarinus</name>
    <dbReference type="NCBI Taxonomy" id="67287"/>
    <lineage>
        <taxon>Bacteria</taxon>
        <taxon>Bacillati</taxon>
        <taxon>Actinomycetota</taxon>
        <taxon>Actinomycetes</taxon>
        <taxon>Kitasatosporales</taxon>
        <taxon>Streptomycetaceae</taxon>
        <taxon>Streptomyces</taxon>
    </lineage>
</organism>
<evidence type="ECO:0000256" key="5">
    <source>
        <dbReference type="SAM" id="SignalP"/>
    </source>
</evidence>
<evidence type="ECO:0000256" key="1">
    <source>
        <dbReference type="ARBA" id="ARBA00010088"/>
    </source>
</evidence>
<dbReference type="InterPro" id="IPR000073">
    <property type="entry name" value="AB_hydrolase_1"/>
</dbReference>
<feature type="region of interest" description="Disordered" evidence="4">
    <location>
        <begin position="492"/>
        <end position="519"/>
    </location>
</feature>
<feature type="domain" description="AB hydrolase-1" evidence="6">
    <location>
        <begin position="84"/>
        <end position="449"/>
    </location>
</feature>